<dbReference type="Proteomes" id="UP000694228">
    <property type="component" value="Chromosome"/>
</dbReference>
<reference evidence="2 3" key="1">
    <citation type="submission" date="2021-06" db="EMBL/GenBank/DDBJ databases">
        <title>Complete genome sequence of the secondary alcohol utilizing methanogen Methanospirillum hungatei strain GP1.</title>
        <authorList>
            <person name="Day L.A."/>
            <person name="Costa K.C."/>
        </authorList>
    </citation>
    <scope>NUCLEOTIDE SEQUENCE [LARGE SCALE GENOMIC DNA]</scope>
    <source>
        <strain evidence="2 3">GP1</strain>
    </source>
</reference>
<evidence type="ECO:0000313" key="2">
    <source>
        <dbReference type="EMBL" id="QXO93801.1"/>
    </source>
</evidence>
<gene>
    <name evidence="2" type="ORF">KSK55_10610</name>
</gene>
<dbReference type="PANTHER" id="PTHR43428:SF1">
    <property type="entry name" value="ARSENATE REDUCTASE"/>
    <property type="match status" value="1"/>
</dbReference>
<dbReference type="OrthoDB" id="295776at2157"/>
<evidence type="ECO:0000259" key="1">
    <source>
        <dbReference type="SMART" id="SM00226"/>
    </source>
</evidence>
<dbReference type="SMART" id="SM00226">
    <property type="entry name" value="LMWPc"/>
    <property type="match status" value="1"/>
</dbReference>
<accession>A0A8F5VKQ1</accession>
<organism evidence="2 3">
    <name type="scientific">Methanospirillum hungatei</name>
    <dbReference type="NCBI Taxonomy" id="2203"/>
    <lineage>
        <taxon>Archaea</taxon>
        <taxon>Methanobacteriati</taxon>
        <taxon>Methanobacteriota</taxon>
        <taxon>Stenosarchaea group</taxon>
        <taxon>Methanomicrobia</taxon>
        <taxon>Methanomicrobiales</taxon>
        <taxon>Methanospirillaceae</taxon>
        <taxon>Methanospirillum</taxon>
    </lineage>
</organism>
<dbReference type="PANTHER" id="PTHR43428">
    <property type="entry name" value="ARSENATE REDUCTASE"/>
    <property type="match status" value="1"/>
</dbReference>
<dbReference type="InterPro" id="IPR023485">
    <property type="entry name" value="Ptyr_pPase"/>
</dbReference>
<dbReference type="EMBL" id="CP077107">
    <property type="protein sequence ID" value="QXO93801.1"/>
    <property type="molecule type" value="Genomic_DNA"/>
</dbReference>
<dbReference type="CDD" id="cd16345">
    <property type="entry name" value="LMWP_ArsC"/>
    <property type="match status" value="1"/>
</dbReference>
<proteinExistence type="predicted"/>
<dbReference type="AlphaFoldDB" id="A0A8F5VKQ1"/>
<evidence type="ECO:0000313" key="3">
    <source>
        <dbReference type="Proteomes" id="UP000694228"/>
    </source>
</evidence>
<name>A0A8F5VKQ1_METHU</name>
<dbReference type="Pfam" id="PF01451">
    <property type="entry name" value="LMWPc"/>
    <property type="match status" value="1"/>
</dbReference>
<protein>
    <submittedName>
        <fullName evidence="2">Arsenate reductase ArsC</fullName>
    </submittedName>
</protein>
<sequence length="139" mass="15674">MKRKVLFICTHNSARSQMAEGYVNARYSDRYEGFSAGTEVTRVHPLAIRVMNEIGIDISHQKSKELEGFFDYEIDTVVTVCDGANAVCPMFPGAKETIHVSFPDPSSATGTEDIQLEMFRRVRDDILSFIDQQFGKKDT</sequence>
<feature type="domain" description="Phosphotyrosine protein phosphatase I" evidence="1">
    <location>
        <begin position="3"/>
        <end position="136"/>
    </location>
</feature>